<name>A0A4Z1NMM7_9PEZI</name>
<dbReference type="GO" id="GO:0004816">
    <property type="term" value="F:asparagine-tRNA ligase activity"/>
    <property type="evidence" value="ECO:0007669"/>
    <property type="project" value="UniProtKB-EC"/>
</dbReference>
<dbReference type="SUPFAM" id="SSF50249">
    <property type="entry name" value="Nucleic acid-binding proteins"/>
    <property type="match status" value="1"/>
</dbReference>
<comment type="subcellular location">
    <subcellularLocation>
        <location evidence="1">Membrane</location>
        <topology evidence="1">Multi-pass membrane protein</topology>
    </subcellularLocation>
</comment>
<dbReference type="InterPro" id="IPR002312">
    <property type="entry name" value="Asp/Asn-tRNA-synth_IIb"/>
</dbReference>
<dbReference type="EC" id="6.1.1.22" evidence="3"/>
<dbReference type="InterPro" id="IPR045864">
    <property type="entry name" value="aa-tRNA-synth_II/BPL/LPL"/>
</dbReference>
<dbReference type="GO" id="GO:0006421">
    <property type="term" value="P:asparaginyl-tRNA aminoacylation"/>
    <property type="evidence" value="ECO:0007669"/>
    <property type="project" value="InterPro"/>
</dbReference>
<dbReference type="InterPro" id="IPR006195">
    <property type="entry name" value="aa-tRNA-synth_II"/>
</dbReference>
<dbReference type="PROSITE" id="PS50920">
    <property type="entry name" value="SOLCAR"/>
    <property type="match status" value="3"/>
</dbReference>
<evidence type="ECO:0000256" key="1">
    <source>
        <dbReference type="ARBA" id="ARBA00004141"/>
    </source>
</evidence>
<feature type="domain" description="Aminoacyl-transfer RNA synthetases class-II family profile" evidence="15">
    <location>
        <begin position="294"/>
        <end position="656"/>
    </location>
</feature>
<evidence type="ECO:0000256" key="14">
    <source>
        <dbReference type="SAM" id="MobiDB-lite"/>
    </source>
</evidence>
<evidence type="ECO:0000313" key="17">
    <source>
        <dbReference type="Proteomes" id="UP000298493"/>
    </source>
</evidence>
<feature type="region of interest" description="Disordered" evidence="14">
    <location>
        <begin position="20"/>
        <end position="47"/>
    </location>
</feature>
<keyword evidence="6" id="KW-0547">Nucleotide-binding</keyword>
<evidence type="ECO:0000256" key="8">
    <source>
        <dbReference type="ARBA" id="ARBA00022840"/>
    </source>
</evidence>
<evidence type="ECO:0000259" key="15">
    <source>
        <dbReference type="PROSITE" id="PS50862"/>
    </source>
</evidence>
<keyword evidence="11 13" id="KW-0472">Membrane</keyword>
<gene>
    <name evidence="16" type="ORF">E6O75_ATG07263</name>
</gene>
<dbReference type="Pfam" id="PF01336">
    <property type="entry name" value="tRNA_anti-codon"/>
    <property type="match status" value="1"/>
</dbReference>
<dbReference type="GO" id="GO:0005524">
    <property type="term" value="F:ATP binding"/>
    <property type="evidence" value="ECO:0007669"/>
    <property type="project" value="UniProtKB-KW"/>
</dbReference>
<evidence type="ECO:0000256" key="11">
    <source>
        <dbReference type="ARBA" id="ARBA00023136"/>
    </source>
</evidence>
<keyword evidence="7" id="KW-0999">Mitochondrion inner membrane</keyword>
<evidence type="ECO:0000256" key="13">
    <source>
        <dbReference type="PROSITE-ProRule" id="PRU00282"/>
    </source>
</evidence>
<keyword evidence="10" id="KW-1133">Transmembrane helix</keyword>
<dbReference type="InterPro" id="IPR004365">
    <property type="entry name" value="NA-bd_OB_tRNA"/>
</dbReference>
<protein>
    <recommendedName>
        <fullName evidence="3">asparagine--tRNA ligase</fullName>
        <ecNumber evidence="3">6.1.1.22</ecNumber>
    </recommendedName>
</protein>
<dbReference type="Gene3D" id="1.50.40.10">
    <property type="entry name" value="Mitochondrial carrier domain"/>
    <property type="match status" value="1"/>
</dbReference>
<keyword evidence="7" id="KW-0496">Mitochondrion</keyword>
<dbReference type="PANTHER" id="PTHR22594:SF34">
    <property type="entry name" value="ASPARAGINE--TRNA LIGASE, MITOCHONDRIAL-RELATED"/>
    <property type="match status" value="1"/>
</dbReference>
<feature type="region of interest" description="Disordered" evidence="14">
    <location>
        <begin position="73"/>
        <end position="124"/>
    </location>
</feature>
<feature type="repeat" description="Solcar" evidence="13">
    <location>
        <begin position="844"/>
        <end position="935"/>
    </location>
</feature>
<dbReference type="Gene3D" id="3.30.930.10">
    <property type="entry name" value="Bira Bifunctional Protein, Domain 2"/>
    <property type="match status" value="1"/>
</dbReference>
<evidence type="ECO:0000256" key="3">
    <source>
        <dbReference type="ARBA" id="ARBA00012816"/>
    </source>
</evidence>
<dbReference type="SUPFAM" id="SSF103506">
    <property type="entry name" value="Mitochondrial carrier"/>
    <property type="match status" value="1"/>
</dbReference>
<feature type="repeat" description="Solcar" evidence="13">
    <location>
        <begin position="666"/>
        <end position="742"/>
    </location>
</feature>
<keyword evidence="12 16" id="KW-0030">Aminoacyl-tRNA synthetase</keyword>
<dbReference type="SUPFAM" id="SSF55681">
    <property type="entry name" value="Class II aaRS and biotin synthetases"/>
    <property type="match status" value="1"/>
</dbReference>
<dbReference type="Pfam" id="PF00153">
    <property type="entry name" value="Mito_carr"/>
    <property type="match status" value="3"/>
</dbReference>
<dbReference type="Proteomes" id="UP000298493">
    <property type="component" value="Unassembled WGS sequence"/>
</dbReference>
<evidence type="ECO:0000256" key="7">
    <source>
        <dbReference type="ARBA" id="ARBA00022792"/>
    </source>
</evidence>
<dbReference type="EMBL" id="SNSC02000024">
    <property type="protein sequence ID" value="TID14031.1"/>
    <property type="molecule type" value="Genomic_DNA"/>
</dbReference>
<evidence type="ECO:0000313" key="16">
    <source>
        <dbReference type="EMBL" id="TID14031.1"/>
    </source>
</evidence>
<reference evidence="16 17" key="1">
    <citation type="submission" date="2019-04" db="EMBL/GenBank/DDBJ databases">
        <title>High contiguity whole genome sequence and gene annotation resource for two Venturia nashicola isolates.</title>
        <authorList>
            <person name="Prokchorchik M."/>
            <person name="Won K."/>
            <person name="Lee Y."/>
            <person name="Choi E.D."/>
            <person name="Segonzac C."/>
            <person name="Sohn K.H."/>
        </authorList>
    </citation>
    <scope>NUCLEOTIDE SEQUENCE [LARGE SCALE GENOMIC DNA]</scope>
    <source>
        <strain evidence="16 17">PRI2</strain>
    </source>
</reference>
<dbReference type="PROSITE" id="PS50862">
    <property type="entry name" value="AA_TRNA_LIGASE_II"/>
    <property type="match status" value="1"/>
</dbReference>
<proteinExistence type="inferred from homology"/>
<keyword evidence="5 13" id="KW-0812">Transmembrane</keyword>
<dbReference type="GO" id="GO:0016020">
    <property type="term" value="C:membrane"/>
    <property type="evidence" value="ECO:0007669"/>
    <property type="project" value="UniProtKB-SubCell"/>
</dbReference>
<dbReference type="PRINTS" id="PR01042">
    <property type="entry name" value="TRNASYNTHASP"/>
</dbReference>
<dbReference type="GO" id="GO:0003676">
    <property type="term" value="F:nucleic acid binding"/>
    <property type="evidence" value="ECO:0007669"/>
    <property type="project" value="InterPro"/>
</dbReference>
<evidence type="ECO:0000256" key="2">
    <source>
        <dbReference type="ARBA" id="ARBA00008226"/>
    </source>
</evidence>
<comment type="similarity">
    <text evidence="2">Belongs to the class-II aminoacyl-tRNA synthetase family.</text>
</comment>
<dbReference type="InterPro" id="IPR004522">
    <property type="entry name" value="Asn-tRNA-ligase"/>
</dbReference>
<keyword evidence="4" id="KW-0436">Ligase</keyword>
<feature type="repeat" description="Solcar" evidence="13">
    <location>
        <begin position="753"/>
        <end position="837"/>
    </location>
</feature>
<keyword evidence="9" id="KW-0648">Protein biosynthesis</keyword>
<dbReference type="Pfam" id="PF00152">
    <property type="entry name" value="tRNA-synt_2"/>
    <property type="match status" value="1"/>
</dbReference>
<organism evidence="16 17">
    <name type="scientific">Venturia nashicola</name>
    <dbReference type="NCBI Taxonomy" id="86259"/>
    <lineage>
        <taxon>Eukaryota</taxon>
        <taxon>Fungi</taxon>
        <taxon>Dikarya</taxon>
        <taxon>Ascomycota</taxon>
        <taxon>Pezizomycotina</taxon>
        <taxon>Dothideomycetes</taxon>
        <taxon>Pleosporomycetidae</taxon>
        <taxon>Venturiales</taxon>
        <taxon>Venturiaceae</taxon>
        <taxon>Venturia</taxon>
    </lineage>
</organism>
<evidence type="ECO:0000256" key="5">
    <source>
        <dbReference type="ARBA" id="ARBA00022692"/>
    </source>
</evidence>
<accession>A0A4Z1NMM7</accession>
<dbReference type="InterPro" id="IPR023395">
    <property type="entry name" value="MCP_dom_sf"/>
</dbReference>
<dbReference type="NCBIfam" id="TIGR00457">
    <property type="entry name" value="asnS"/>
    <property type="match status" value="1"/>
</dbReference>
<comment type="caution">
    <text evidence="16">The sequence shown here is derived from an EMBL/GenBank/DDBJ whole genome shotgun (WGS) entry which is preliminary data.</text>
</comment>
<dbReference type="Gene3D" id="2.40.50.140">
    <property type="entry name" value="Nucleic acid-binding proteins"/>
    <property type="match status" value="1"/>
</dbReference>
<dbReference type="PANTHER" id="PTHR22594">
    <property type="entry name" value="ASPARTYL/LYSYL-TRNA SYNTHETASE"/>
    <property type="match status" value="1"/>
</dbReference>
<evidence type="ECO:0000256" key="12">
    <source>
        <dbReference type="ARBA" id="ARBA00023146"/>
    </source>
</evidence>
<sequence length="943" mass="103438">MLGRGSSSWERQQLLGEAAALGRRQSSRETAKLWGKGRALGKRQSDGHGDFCLKTEAVCGRCNSFSIVQVLGSQGHRDPGTQGGQSRWGQECSNEDGRPPTRPRLTGVVHGMRKSASSNPPDSRRAMEMFQVAMAGRPRGSPTANDMSHQYLARDIHITKSSRLLEHGKSVLDTTSRSSDCLRTVDGFVRSIRKQKRVAFATIGDGSTVSALQAVLTPEQAGGLSVGSAVRITGDWQTSPAGKEQTHELQAHTVRAMGNNDSATYPIQKKYHTPEFLRTLPHLRSRLPFNSLLLRLRSQLIRNSTTFFDDRQFVQTHPPIITSSDCEGAGEVFTVTVAPERTKKVDSTSDQFFRSTKYLTVSSQLHLEALAQSVGKVWTLSPTFRAEKSDTPRHLSEFYMLEAELCFIEHVSEVMDVVESLLRNVTSQLQTSTLSEELMSAWSSRPQDQDSGMTQQNLATRWQRLTGDRWPRLAYKEAITILQEAVARKEVRFDFPPELGSSLQVEHEKYLAEAVGKGSPVFVTDYPRDIKAFYMAPSSPSDGSLPTVACFDLLVPDLCEIAGGSMREYRLDPLLKAMDAHGLLKQADLTPDLNAAPADSQLVLRDLVQRVPPDLEWYVDLRRYGSVPHGGFGLGFDRLLSYLSGVPNIRDVVGFPRCYESLPPNFSLGSNMLAGAFAGIATRMQVVNPSPTAVYSGISNAMVTITRVEGFRTLWRGVSSVVVGAGPAHAVYFATYEWVKHAMGGNSGLKTDHHPLAAAVSGASATIASDALMNPFDVIKQRMQLQNSAYRTMAHCARTVFKTEGLRAFYVSYPTTLCMTVPFTALQFVAYESSSKFLNPTGGYSPGTHILAGGVAGGFAAALTTPLDVIKTLLQTRGTARDAELRNVNGLVEAARIIRTRGGYRGFFRGLKPRIITTVPSTAICWSAYEMAKAFFIARNNEV</sequence>
<dbReference type="InterPro" id="IPR018108">
    <property type="entry name" value="MCP_transmembrane"/>
</dbReference>
<evidence type="ECO:0000256" key="9">
    <source>
        <dbReference type="ARBA" id="ARBA00022917"/>
    </source>
</evidence>
<keyword evidence="8" id="KW-0067">ATP-binding</keyword>
<keyword evidence="17" id="KW-1185">Reference proteome</keyword>
<evidence type="ECO:0000256" key="4">
    <source>
        <dbReference type="ARBA" id="ARBA00022598"/>
    </source>
</evidence>
<dbReference type="CDD" id="cd04318">
    <property type="entry name" value="EcAsnRS_like_N"/>
    <property type="match status" value="1"/>
</dbReference>
<dbReference type="AlphaFoldDB" id="A0A4Z1NMM7"/>
<evidence type="ECO:0000256" key="6">
    <source>
        <dbReference type="ARBA" id="ARBA00022741"/>
    </source>
</evidence>
<dbReference type="GO" id="GO:0005739">
    <property type="term" value="C:mitochondrion"/>
    <property type="evidence" value="ECO:0007669"/>
    <property type="project" value="TreeGrafter"/>
</dbReference>
<dbReference type="InterPro" id="IPR012340">
    <property type="entry name" value="NA-bd_OB-fold"/>
</dbReference>
<evidence type="ECO:0000256" key="10">
    <source>
        <dbReference type="ARBA" id="ARBA00022989"/>
    </source>
</evidence>
<dbReference type="STRING" id="86259.A0A4Z1NMM7"/>
<dbReference type="InterPro" id="IPR004364">
    <property type="entry name" value="Aa-tRNA-synt_II"/>
</dbReference>